<accession>A0ABQ9ZE16</accession>
<dbReference type="Proteomes" id="UP001234178">
    <property type="component" value="Unassembled WGS sequence"/>
</dbReference>
<evidence type="ECO:0000313" key="3">
    <source>
        <dbReference type="Proteomes" id="UP001234178"/>
    </source>
</evidence>
<name>A0ABQ9ZE16_9CRUS</name>
<protein>
    <submittedName>
        <fullName evidence="2">Uncharacterized protein</fullName>
    </submittedName>
</protein>
<proteinExistence type="predicted"/>
<dbReference type="EMBL" id="JAOYFB010000003">
    <property type="protein sequence ID" value="KAK4010898.1"/>
    <property type="molecule type" value="Genomic_DNA"/>
</dbReference>
<feature type="region of interest" description="Disordered" evidence="1">
    <location>
        <begin position="24"/>
        <end position="47"/>
    </location>
</feature>
<sequence>MNGAPLFCSFVRSGTSWVDSMKTSNEISGRSQPWKKKKQKTGTYGEESRVDEELTFTNFIRCGCSRRATHSVLVVRSAEDHCRSHQVLG</sequence>
<reference evidence="2 3" key="1">
    <citation type="journal article" date="2023" name="Nucleic Acids Res.">
        <title>The hologenome of Daphnia magna reveals possible DNA methylation and microbiome-mediated evolution of the host genome.</title>
        <authorList>
            <person name="Chaturvedi A."/>
            <person name="Li X."/>
            <person name="Dhandapani V."/>
            <person name="Marshall H."/>
            <person name="Kissane S."/>
            <person name="Cuenca-Cambronero M."/>
            <person name="Asole G."/>
            <person name="Calvet F."/>
            <person name="Ruiz-Romero M."/>
            <person name="Marangio P."/>
            <person name="Guigo R."/>
            <person name="Rago D."/>
            <person name="Mirbahai L."/>
            <person name="Eastwood N."/>
            <person name="Colbourne J.K."/>
            <person name="Zhou J."/>
            <person name="Mallon E."/>
            <person name="Orsini L."/>
        </authorList>
    </citation>
    <scope>NUCLEOTIDE SEQUENCE [LARGE SCALE GENOMIC DNA]</scope>
    <source>
        <strain evidence="2">LRV0_1</strain>
    </source>
</reference>
<evidence type="ECO:0000313" key="2">
    <source>
        <dbReference type="EMBL" id="KAK4010898.1"/>
    </source>
</evidence>
<gene>
    <name evidence="2" type="ORF">OUZ56_020021</name>
</gene>
<keyword evidence="3" id="KW-1185">Reference proteome</keyword>
<evidence type="ECO:0000256" key="1">
    <source>
        <dbReference type="SAM" id="MobiDB-lite"/>
    </source>
</evidence>
<organism evidence="2 3">
    <name type="scientific">Daphnia magna</name>
    <dbReference type="NCBI Taxonomy" id="35525"/>
    <lineage>
        <taxon>Eukaryota</taxon>
        <taxon>Metazoa</taxon>
        <taxon>Ecdysozoa</taxon>
        <taxon>Arthropoda</taxon>
        <taxon>Crustacea</taxon>
        <taxon>Branchiopoda</taxon>
        <taxon>Diplostraca</taxon>
        <taxon>Cladocera</taxon>
        <taxon>Anomopoda</taxon>
        <taxon>Daphniidae</taxon>
        <taxon>Daphnia</taxon>
    </lineage>
</organism>
<comment type="caution">
    <text evidence="2">The sequence shown here is derived from an EMBL/GenBank/DDBJ whole genome shotgun (WGS) entry which is preliminary data.</text>
</comment>